<name>J2IC57_9ALTE</name>
<dbReference type="AlphaFoldDB" id="J2IC57"/>
<protein>
    <submittedName>
        <fullName evidence="1">Uncharacterized protein</fullName>
    </submittedName>
</protein>
<keyword evidence="2" id="KW-1185">Reference proteome</keyword>
<dbReference type="Proteomes" id="UP000012043">
    <property type="component" value="Unassembled WGS sequence"/>
</dbReference>
<sequence>MQSLTVAAKGFDITAPTVCRLLRPQSRGVICLRIYHEQRNQQKAAKA</sequence>
<gene>
    <name evidence="1" type="ORF">AEST_23870</name>
</gene>
<reference evidence="1 2" key="1">
    <citation type="journal article" date="2012" name="J. Bacteriol.">
        <title>Genome Sequence of Pectin-Degrading Alishewanella aestuarii Strain B11T, Isolated from Tidal Flat Sediment.</title>
        <authorList>
            <person name="Jung J."/>
            <person name="Choi S."/>
            <person name="Chun J."/>
            <person name="Park W."/>
        </authorList>
    </citation>
    <scope>NUCLEOTIDE SEQUENCE [LARGE SCALE GENOMIC DNA]</scope>
    <source>
        <strain evidence="1 2">B11</strain>
    </source>
</reference>
<proteinExistence type="predicted"/>
<accession>J2IC57</accession>
<comment type="caution">
    <text evidence="1">The sequence shown here is derived from an EMBL/GenBank/DDBJ whole genome shotgun (WGS) entry which is preliminary data.</text>
</comment>
<evidence type="ECO:0000313" key="2">
    <source>
        <dbReference type="Proteomes" id="UP000012043"/>
    </source>
</evidence>
<dbReference type="EMBL" id="ALAB01000028">
    <property type="protein sequence ID" value="EJI84712.1"/>
    <property type="molecule type" value="Genomic_DNA"/>
</dbReference>
<organism evidence="1 2">
    <name type="scientific">Alishewanella aestuarii B11</name>
    <dbReference type="NCBI Taxonomy" id="1197174"/>
    <lineage>
        <taxon>Bacteria</taxon>
        <taxon>Pseudomonadati</taxon>
        <taxon>Pseudomonadota</taxon>
        <taxon>Gammaproteobacteria</taxon>
        <taxon>Alteromonadales</taxon>
        <taxon>Alteromonadaceae</taxon>
        <taxon>Alishewanella</taxon>
    </lineage>
</organism>
<evidence type="ECO:0000313" key="1">
    <source>
        <dbReference type="EMBL" id="EJI84712.1"/>
    </source>
</evidence>